<feature type="signal peptide" evidence="1">
    <location>
        <begin position="1"/>
        <end position="24"/>
    </location>
</feature>
<evidence type="ECO:0000313" key="3">
    <source>
        <dbReference type="EMBL" id="POH37835.1"/>
    </source>
</evidence>
<gene>
    <name evidence="3" type="ORF">C2R26_01065</name>
</gene>
<dbReference type="InterPro" id="IPR036505">
    <property type="entry name" value="Amidase/PGRP_sf"/>
</dbReference>
<dbReference type="CDD" id="cd06583">
    <property type="entry name" value="PGRP"/>
    <property type="match status" value="1"/>
</dbReference>
<keyword evidence="1" id="KW-0732">Signal</keyword>
<feature type="chain" id="PRO_5039092370" evidence="1">
    <location>
        <begin position="25"/>
        <end position="292"/>
    </location>
</feature>
<dbReference type="AlphaFoldDB" id="A0A2P4R9A9"/>
<dbReference type="InterPro" id="IPR002502">
    <property type="entry name" value="Amidase_domain"/>
</dbReference>
<dbReference type="Pfam" id="PF01510">
    <property type="entry name" value="Amidase_2"/>
    <property type="match status" value="1"/>
</dbReference>
<accession>A0A2P4R9A9</accession>
<dbReference type="EMBL" id="PPWZ01000008">
    <property type="protein sequence ID" value="POH37835.1"/>
    <property type="molecule type" value="Genomic_DNA"/>
</dbReference>
<dbReference type="SMART" id="SM00644">
    <property type="entry name" value="Ami_2"/>
    <property type="match status" value="1"/>
</dbReference>
<sequence>MITKKKTIISIILVLLLIITASHQQTIKADSKINDYILQNRIKPAQIQNQEGTFSVWQGYRYGVGHPEGIVVHETSEPNVTAQQFTDRFNQNWPTLQTYVHAFVDDNQILNIHNTDYTVWGAGPTANARFIQVELCRVSSYDAFARSLSNDAYYIAQKLIQYNLPDVAGQTVLSHKQTSDMWHETTHQDPNYYFSTWGYDMDQFNALISSYYNNLKNHGDVNWQNPNVIKVDDPKNSFVPIVSFKDDGSVYTVSGRALANDSSWYTDQTKQLNGVTYHRIATNEWVADTYKI</sequence>
<protein>
    <submittedName>
        <fullName evidence="3">N-acetylmuramoyl-L-alanine amidase</fullName>
    </submittedName>
</protein>
<name>A0A2P4R9A9_9LACO</name>
<dbReference type="Gene3D" id="3.40.80.10">
    <property type="entry name" value="Peptidoglycan recognition protein-like"/>
    <property type="match status" value="1"/>
</dbReference>
<evidence type="ECO:0000259" key="2">
    <source>
        <dbReference type="SMART" id="SM00644"/>
    </source>
</evidence>
<evidence type="ECO:0000256" key="1">
    <source>
        <dbReference type="SAM" id="SignalP"/>
    </source>
</evidence>
<dbReference type="GO" id="GO:0008745">
    <property type="term" value="F:N-acetylmuramoyl-L-alanine amidase activity"/>
    <property type="evidence" value="ECO:0007669"/>
    <property type="project" value="InterPro"/>
</dbReference>
<proteinExistence type="predicted"/>
<dbReference type="SUPFAM" id="SSF55846">
    <property type="entry name" value="N-acetylmuramoyl-L-alanine amidase-like"/>
    <property type="match status" value="1"/>
</dbReference>
<dbReference type="GO" id="GO:0009253">
    <property type="term" value="P:peptidoglycan catabolic process"/>
    <property type="evidence" value="ECO:0007669"/>
    <property type="project" value="InterPro"/>
</dbReference>
<feature type="domain" description="N-acetylmuramoyl-L-alanine amidase" evidence="2">
    <location>
        <begin position="56"/>
        <end position="191"/>
    </location>
</feature>
<reference evidence="3" key="1">
    <citation type="submission" date="2018-01" db="EMBL/GenBank/DDBJ databases">
        <title>Genome sequnecing of Lactobacillus formosensis KACC 18721.</title>
        <authorList>
            <person name="Kim S.-J."/>
            <person name="Heo J."/>
        </authorList>
    </citation>
    <scope>NUCLEOTIDE SEQUENCE</scope>
    <source>
        <strain evidence="3">KACC 18721</strain>
    </source>
</reference>
<comment type="caution">
    <text evidence="3">The sequence shown here is derived from an EMBL/GenBank/DDBJ whole genome shotgun (WGS) entry which is preliminary data.</text>
</comment>
<organism evidence="3">
    <name type="scientific">Companilactobacillus formosensis</name>
    <dbReference type="NCBI Taxonomy" id="1617889"/>
    <lineage>
        <taxon>Bacteria</taxon>
        <taxon>Bacillati</taxon>
        <taxon>Bacillota</taxon>
        <taxon>Bacilli</taxon>
        <taxon>Lactobacillales</taxon>
        <taxon>Lactobacillaceae</taxon>
        <taxon>Companilactobacillus</taxon>
    </lineage>
</organism>